<dbReference type="Gene3D" id="3.30.530.20">
    <property type="match status" value="1"/>
</dbReference>
<evidence type="ECO:0000313" key="3">
    <source>
        <dbReference type="EMBL" id="SON54508.1"/>
    </source>
</evidence>
<evidence type="ECO:0000259" key="2">
    <source>
        <dbReference type="Pfam" id="PF08327"/>
    </source>
</evidence>
<sequence length="162" mass="18076">MARPIDVAPNSPRELVMARIIEAPRTVVYRCWTDPELLMQWFAPKPWQVTDAKLDVRPGGLNSFMMVGPDGQAFPNAGVYLDVVPNERVVITDAFSSAWVPSDKPFMVAEMTFEDHSGGTLYVARARHWSDEDLKAHEEMGFHTGWGQCADQLEALARTIGA</sequence>
<dbReference type="CDD" id="cd08896">
    <property type="entry name" value="SRPBCC_CalC_Aha1-like_3"/>
    <property type="match status" value="1"/>
</dbReference>
<dbReference type="Proteomes" id="UP000223606">
    <property type="component" value="Chromosome 1"/>
</dbReference>
<dbReference type="EMBL" id="LT960614">
    <property type="protein sequence ID" value="SON54508.1"/>
    <property type="molecule type" value="Genomic_DNA"/>
</dbReference>
<proteinExistence type="inferred from homology"/>
<evidence type="ECO:0000256" key="1">
    <source>
        <dbReference type="ARBA" id="ARBA00006817"/>
    </source>
</evidence>
<protein>
    <recommendedName>
        <fullName evidence="2">Activator of Hsp90 ATPase homologue 1/2-like C-terminal domain-containing protein</fullName>
    </recommendedName>
</protein>
<feature type="domain" description="Activator of Hsp90 ATPase homologue 1/2-like C-terminal" evidence="2">
    <location>
        <begin position="23"/>
        <end position="156"/>
    </location>
</feature>
<keyword evidence="4" id="KW-1185">Reference proteome</keyword>
<dbReference type="Pfam" id="PF08327">
    <property type="entry name" value="AHSA1"/>
    <property type="match status" value="1"/>
</dbReference>
<organism evidence="3 4">
    <name type="scientific">Hartmannibacter diazotrophicus</name>
    <dbReference type="NCBI Taxonomy" id="1482074"/>
    <lineage>
        <taxon>Bacteria</taxon>
        <taxon>Pseudomonadati</taxon>
        <taxon>Pseudomonadota</taxon>
        <taxon>Alphaproteobacteria</taxon>
        <taxon>Hyphomicrobiales</taxon>
        <taxon>Pleomorphomonadaceae</taxon>
        <taxon>Hartmannibacter</taxon>
    </lineage>
</organism>
<dbReference type="RefSeq" id="WP_099554889.1">
    <property type="nucleotide sequence ID" value="NZ_LT960614.1"/>
</dbReference>
<name>A0A2C9D2X3_9HYPH</name>
<dbReference type="AlphaFoldDB" id="A0A2C9D2X3"/>
<dbReference type="KEGG" id="hdi:HDIA_0967"/>
<comment type="similarity">
    <text evidence="1">Belongs to the AHA1 family.</text>
</comment>
<dbReference type="InterPro" id="IPR013538">
    <property type="entry name" value="ASHA1/2-like_C"/>
</dbReference>
<accession>A0A2C9D2X3</accession>
<dbReference type="SUPFAM" id="SSF55961">
    <property type="entry name" value="Bet v1-like"/>
    <property type="match status" value="1"/>
</dbReference>
<dbReference type="InterPro" id="IPR023393">
    <property type="entry name" value="START-like_dom_sf"/>
</dbReference>
<gene>
    <name evidence="3" type="ORF">HDIA_0967</name>
</gene>
<dbReference type="OrthoDB" id="9805228at2"/>
<reference evidence="4" key="1">
    <citation type="submission" date="2017-09" db="EMBL/GenBank/DDBJ databases">
        <title>Genome sequence of Nannocystis excedens DSM 71.</title>
        <authorList>
            <person name="Blom J."/>
        </authorList>
    </citation>
    <scope>NUCLEOTIDE SEQUENCE [LARGE SCALE GENOMIC DNA]</scope>
    <source>
        <strain evidence="4">type strain: E19</strain>
    </source>
</reference>
<evidence type="ECO:0000313" key="4">
    <source>
        <dbReference type="Proteomes" id="UP000223606"/>
    </source>
</evidence>